<dbReference type="EMBL" id="BPEY01000059">
    <property type="protein sequence ID" value="GIU48593.1"/>
    <property type="molecule type" value="Genomic_DNA"/>
</dbReference>
<dbReference type="RefSeq" id="WP_220782009.1">
    <property type="nucleotide sequence ID" value="NZ_BPEY01000059.1"/>
</dbReference>
<reference evidence="2" key="1">
    <citation type="submission" date="2021-05" db="EMBL/GenBank/DDBJ databases">
        <title>Molecular characterization for Shewanella algae harboring chromosomal blaOXA-55-like strains isolated from clinical and environment sample.</title>
        <authorList>
            <person name="Ohama Y."/>
            <person name="Aoki K."/>
            <person name="Harada S."/>
            <person name="Moriya K."/>
            <person name="Ishii Y."/>
            <person name="Tateda K."/>
        </authorList>
    </citation>
    <scope>NUCLEOTIDE SEQUENCE</scope>
    <source>
        <strain evidence="2">JCM 11563</strain>
    </source>
</reference>
<keyword evidence="1" id="KW-0812">Transmembrane</keyword>
<comment type="caution">
    <text evidence="2">The sequence shown here is derived from an EMBL/GenBank/DDBJ whole genome shotgun (WGS) entry which is preliminary data.</text>
</comment>
<sequence length="148" mass="16344">MKRLTDFKTQLPLIDKALTGLALFICSTSVIYTIVSEGSALSIILLSFSMAIALSIYLFKRLVVGLSQSLLSHSLNENPKLIHSQPKAVLKQNRGIHFGLCTFCNQYETKNTLAGRYVCSDCYQVFLKVKGDGLLPNQSTLSSLRRVG</sequence>
<feature type="transmembrane region" description="Helical" evidence="1">
    <location>
        <begin position="40"/>
        <end position="59"/>
    </location>
</feature>
<name>A0ABQ4PL08_9GAMM</name>
<gene>
    <name evidence="2" type="ORF">TUM4438_30350</name>
</gene>
<feature type="transmembrane region" description="Helical" evidence="1">
    <location>
        <begin position="12"/>
        <end position="34"/>
    </location>
</feature>
<keyword evidence="1" id="KW-1133">Transmembrane helix</keyword>
<evidence type="ECO:0000313" key="2">
    <source>
        <dbReference type="EMBL" id="GIU48593.1"/>
    </source>
</evidence>
<evidence type="ECO:0000256" key="1">
    <source>
        <dbReference type="SAM" id="Phobius"/>
    </source>
</evidence>
<organism evidence="2 3">
    <name type="scientific">Shewanella sairae</name>
    <dbReference type="NCBI Taxonomy" id="190310"/>
    <lineage>
        <taxon>Bacteria</taxon>
        <taxon>Pseudomonadati</taxon>
        <taxon>Pseudomonadota</taxon>
        <taxon>Gammaproteobacteria</taxon>
        <taxon>Alteromonadales</taxon>
        <taxon>Shewanellaceae</taxon>
        <taxon>Shewanella</taxon>
    </lineage>
</organism>
<dbReference type="Proteomes" id="UP000887104">
    <property type="component" value="Unassembled WGS sequence"/>
</dbReference>
<keyword evidence="1" id="KW-0472">Membrane</keyword>
<keyword evidence="3" id="KW-1185">Reference proteome</keyword>
<accession>A0ABQ4PL08</accession>
<proteinExistence type="predicted"/>
<evidence type="ECO:0000313" key="3">
    <source>
        <dbReference type="Proteomes" id="UP000887104"/>
    </source>
</evidence>
<protein>
    <submittedName>
        <fullName evidence="2">Uncharacterized protein</fullName>
    </submittedName>
</protein>